<dbReference type="SMART" id="SM00952">
    <property type="entry name" value="RAP"/>
    <property type="match status" value="1"/>
</dbReference>
<evidence type="ECO:0000256" key="1">
    <source>
        <dbReference type="ARBA" id="ARBA00004173"/>
    </source>
</evidence>
<dbReference type="PROSITE" id="PS51286">
    <property type="entry name" value="RAP"/>
    <property type="match status" value="1"/>
</dbReference>
<dbReference type="GO" id="GO:0005759">
    <property type="term" value="C:mitochondrial matrix"/>
    <property type="evidence" value="ECO:0007669"/>
    <property type="project" value="TreeGrafter"/>
</dbReference>
<comment type="subcellular location">
    <subcellularLocation>
        <location evidence="1">Mitochondrion</location>
    </subcellularLocation>
</comment>
<evidence type="ECO:0000259" key="3">
    <source>
        <dbReference type="PROSITE" id="PS51286"/>
    </source>
</evidence>
<comment type="caution">
    <text evidence="4">The sequence shown here is derived from an EMBL/GenBank/DDBJ whole genome shotgun (WGS) entry which is preliminary data.</text>
</comment>
<dbReference type="InterPro" id="IPR050870">
    <property type="entry name" value="FAST_kinase"/>
</dbReference>
<dbReference type="Pfam" id="PF08368">
    <property type="entry name" value="FAST_2"/>
    <property type="match status" value="1"/>
</dbReference>
<evidence type="ECO:0000256" key="2">
    <source>
        <dbReference type="ARBA" id="ARBA00023128"/>
    </source>
</evidence>
<accession>A0A9Q0YBY9</accession>
<dbReference type="Pfam" id="PF08373">
    <property type="entry name" value="RAP"/>
    <property type="match status" value="1"/>
</dbReference>
<dbReference type="InterPro" id="IPR013579">
    <property type="entry name" value="FAST_2"/>
</dbReference>
<dbReference type="PANTHER" id="PTHR21228:SF1">
    <property type="entry name" value="FAST KINASE DOMAIN-CONTAINING PROTEIN 2, MITOCHONDRIAL"/>
    <property type="match status" value="1"/>
</dbReference>
<evidence type="ECO:0000313" key="4">
    <source>
        <dbReference type="EMBL" id="KAJ7345418.1"/>
    </source>
</evidence>
<feature type="domain" description="RAP" evidence="3">
    <location>
        <begin position="609"/>
        <end position="666"/>
    </location>
</feature>
<dbReference type="InterPro" id="IPR013584">
    <property type="entry name" value="RAP"/>
</dbReference>
<dbReference type="Proteomes" id="UP001142489">
    <property type="component" value="Unassembled WGS sequence"/>
</dbReference>
<dbReference type="PANTHER" id="PTHR21228">
    <property type="entry name" value="FAST LEU-RICH DOMAIN-CONTAINING"/>
    <property type="match status" value="1"/>
</dbReference>
<organism evidence="4 5">
    <name type="scientific">Phrynocephalus forsythii</name>
    <dbReference type="NCBI Taxonomy" id="171643"/>
    <lineage>
        <taxon>Eukaryota</taxon>
        <taxon>Metazoa</taxon>
        <taxon>Chordata</taxon>
        <taxon>Craniata</taxon>
        <taxon>Vertebrata</taxon>
        <taxon>Euteleostomi</taxon>
        <taxon>Lepidosauria</taxon>
        <taxon>Squamata</taxon>
        <taxon>Bifurcata</taxon>
        <taxon>Unidentata</taxon>
        <taxon>Episquamata</taxon>
        <taxon>Toxicofera</taxon>
        <taxon>Iguania</taxon>
        <taxon>Acrodonta</taxon>
        <taxon>Agamidae</taxon>
        <taxon>Agaminae</taxon>
        <taxon>Phrynocephalus</taxon>
    </lineage>
</organism>
<evidence type="ECO:0000313" key="5">
    <source>
        <dbReference type="Proteomes" id="UP001142489"/>
    </source>
</evidence>
<dbReference type="GO" id="GO:0003723">
    <property type="term" value="F:RNA binding"/>
    <property type="evidence" value="ECO:0007669"/>
    <property type="project" value="TreeGrafter"/>
</dbReference>
<keyword evidence="2" id="KW-0496">Mitochondrion</keyword>
<dbReference type="GO" id="GO:0000963">
    <property type="term" value="P:mitochondrial RNA processing"/>
    <property type="evidence" value="ECO:0007669"/>
    <property type="project" value="TreeGrafter"/>
</dbReference>
<dbReference type="EMBL" id="JAPFRF010000001">
    <property type="protein sequence ID" value="KAJ7345418.1"/>
    <property type="molecule type" value="Genomic_DNA"/>
</dbReference>
<dbReference type="Pfam" id="PF06743">
    <property type="entry name" value="FAST_1"/>
    <property type="match status" value="1"/>
</dbReference>
<dbReference type="AlphaFoldDB" id="A0A9Q0YBY9"/>
<keyword evidence="5" id="KW-1185">Reference proteome</keyword>
<gene>
    <name evidence="4" type="ORF">JRQ81_001368</name>
</gene>
<proteinExistence type="predicted"/>
<dbReference type="GO" id="GO:0035770">
    <property type="term" value="C:ribonucleoprotein granule"/>
    <property type="evidence" value="ECO:0007669"/>
    <property type="project" value="TreeGrafter"/>
</dbReference>
<sequence>MNKKFYCFVRTLRRTQACLYSGSSLSRAASRTLASEINGYRRPPPSIGLKQCQLLASPSWQHLSLGHFSQDARPMNAESANSNDEKIANSLLDEHEPVTLGNAQPSDLLISRQQGSSEAEGQEKESMPQQFFAELQRCTSPTDVLDLVSKYPVFRKHVSNCFSAMWVLTKKLSLRQKGYEKSLMFEHPAFSHLCQTLIHEAKFMCRDDLAYSMLAVVRLEIPEDTQLVQTLLRICQERLNEFNDRCLSVLASALAEMGSSKNVEALRYGIQLLVDQRLTETSDVFILQTYMKCIGKGAPLKLKIKLENKLFSNMEKFSVPNAQHMFNVLAEMKYRSIPILNTCSEKVIDNIQGIPFKNMLKILISCFELRYQNITLYSAIGDYAASVFYMLETKQVVLLLCAFKNLCFRPVDLMDAFAEKLMADPESLNMKHIIAIVDCYCSLNHFPKGQKKKFLETLDTFLNNCLSRLSNTELLRVVSAFCTAGYIPQHAVDQLLQDEIVCDLISDEQKSELHKKMLWNINVCLQLDGNSCVKQAALLEPPLHHPVYIPVVENALATLLGDPSLYQQDVEVSHGYSIDFQILMDADRKTVLPRSEGDRLTDDPNIKRIALLFPRASSFCKGPTHPRSLLAMKMRHLHLLGHQVILVPYSEFEKMTPEEAVKFLKGKLFSAEGCSFSK</sequence>
<reference evidence="4" key="1">
    <citation type="journal article" date="2023" name="DNA Res.">
        <title>Chromosome-level genome assembly of Phrynocephalus forsythii using third-generation DNA sequencing and Hi-C analysis.</title>
        <authorList>
            <person name="Qi Y."/>
            <person name="Zhao W."/>
            <person name="Zhao Y."/>
            <person name="Niu C."/>
            <person name="Cao S."/>
            <person name="Zhang Y."/>
        </authorList>
    </citation>
    <scope>NUCLEOTIDE SEQUENCE</scope>
    <source>
        <tissue evidence="4">Muscle</tissue>
    </source>
</reference>
<name>A0A9Q0YBY9_9SAUR</name>
<protein>
    <recommendedName>
        <fullName evidence="3">RAP domain-containing protein</fullName>
    </recommendedName>
</protein>
<dbReference type="OrthoDB" id="9369505at2759"/>
<dbReference type="GO" id="GO:0044528">
    <property type="term" value="P:regulation of mitochondrial mRNA stability"/>
    <property type="evidence" value="ECO:0007669"/>
    <property type="project" value="InterPro"/>
</dbReference>
<dbReference type="InterPro" id="IPR010622">
    <property type="entry name" value="FAST_Leu-rich"/>
</dbReference>